<dbReference type="InterPro" id="IPR022385">
    <property type="entry name" value="Rhs_assc_core"/>
</dbReference>
<dbReference type="EMBL" id="FORA01000001">
    <property type="protein sequence ID" value="SFI65617.1"/>
    <property type="molecule type" value="Genomic_DNA"/>
</dbReference>
<dbReference type="OrthoDB" id="8553452at2"/>
<gene>
    <name evidence="1" type="ORF">SAMN04488095_1485</name>
</gene>
<dbReference type="NCBIfam" id="TIGR03696">
    <property type="entry name" value="Rhs_assc_core"/>
    <property type="match status" value="1"/>
</dbReference>
<keyword evidence="2" id="KW-1185">Reference proteome</keyword>
<dbReference type="STRING" id="390807.SAMN04488095_1485"/>
<protein>
    <submittedName>
        <fullName evidence="1">RHS repeat-associated core domain-containing protein</fullName>
    </submittedName>
</protein>
<dbReference type="Proteomes" id="UP000199110">
    <property type="component" value="Unassembled WGS sequence"/>
</dbReference>
<sequence>MIGGRRSARSVPPLTQNWIRDYDPTTGRHIQADPLGLVDGASVYGYAGQSPQVNADSTGLCWNIHSNACKAVNKARFNATLASMNAYTAANAGYAVGMAGADGCITAGELASAAIDVALNAGLGKLFGLASSGSKLIPGLSATVKKSGGHHPIPKFLGGDSSQQLYYFKGSKTVLGHTALPIEFHRGLHRGLSNRFGIRVGGRRGGKTDWRAAFNDPRNDIRQRDVLAETLRYARRFDRQYGTDSARAMYFNLRAGRYR</sequence>
<organism evidence="1 2">
    <name type="scientific">Jannaschia pohangensis</name>
    <dbReference type="NCBI Taxonomy" id="390807"/>
    <lineage>
        <taxon>Bacteria</taxon>
        <taxon>Pseudomonadati</taxon>
        <taxon>Pseudomonadota</taxon>
        <taxon>Alphaproteobacteria</taxon>
        <taxon>Rhodobacterales</taxon>
        <taxon>Roseobacteraceae</taxon>
        <taxon>Jannaschia</taxon>
    </lineage>
</organism>
<evidence type="ECO:0000313" key="1">
    <source>
        <dbReference type="EMBL" id="SFI65617.1"/>
    </source>
</evidence>
<proteinExistence type="predicted"/>
<reference evidence="1 2" key="1">
    <citation type="submission" date="2016-10" db="EMBL/GenBank/DDBJ databases">
        <authorList>
            <person name="de Groot N.N."/>
        </authorList>
    </citation>
    <scope>NUCLEOTIDE SEQUENCE [LARGE SCALE GENOMIC DNA]</scope>
    <source>
        <strain evidence="1 2">DSM 19073</strain>
    </source>
</reference>
<evidence type="ECO:0000313" key="2">
    <source>
        <dbReference type="Proteomes" id="UP000199110"/>
    </source>
</evidence>
<accession>A0A1I3JZC2</accession>
<dbReference type="AlphaFoldDB" id="A0A1I3JZC2"/>
<name>A0A1I3JZC2_9RHOB</name>
<dbReference type="RefSeq" id="WP_092778494.1">
    <property type="nucleotide sequence ID" value="NZ_FORA01000001.1"/>
</dbReference>
<dbReference type="Gene3D" id="2.180.10.10">
    <property type="entry name" value="RHS repeat-associated core"/>
    <property type="match status" value="1"/>
</dbReference>